<reference evidence="3" key="1">
    <citation type="submission" date="2017-02" db="UniProtKB">
        <authorList>
            <consortium name="WormBaseParasite"/>
        </authorList>
    </citation>
    <scope>IDENTIFICATION</scope>
</reference>
<proteinExistence type="predicted"/>
<dbReference type="WBParaSite" id="NBR_0001794101-mRNA-1">
    <property type="protein sequence ID" value="NBR_0001794101-mRNA-1"/>
    <property type="gene ID" value="NBR_0001794101"/>
</dbReference>
<evidence type="ECO:0000313" key="2">
    <source>
        <dbReference type="Proteomes" id="UP000271162"/>
    </source>
</evidence>
<organism evidence="3">
    <name type="scientific">Nippostrongylus brasiliensis</name>
    <name type="common">Rat hookworm</name>
    <dbReference type="NCBI Taxonomy" id="27835"/>
    <lineage>
        <taxon>Eukaryota</taxon>
        <taxon>Metazoa</taxon>
        <taxon>Ecdysozoa</taxon>
        <taxon>Nematoda</taxon>
        <taxon>Chromadorea</taxon>
        <taxon>Rhabditida</taxon>
        <taxon>Rhabditina</taxon>
        <taxon>Rhabditomorpha</taxon>
        <taxon>Strongyloidea</taxon>
        <taxon>Heligmosomidae</taxon>
        <taxon>Nippostrongylus</taxon>
    </lineage>
</organism>
<reference evidence="1 2" key="2">
    <citation type="submission" date="2018-11" db="EMBL/GenBank/DDBJ databases">
        <authorList>
            <consortium name="Pathogen Informatics"/>
        </authorList>
    </citation>
    <scope>NUCLEOTIDE SEQUENCE [LARGE SCALE GENOMIC DNA]</scope>
</reference>
<keyword evidence="2" id="KW-1185">Reference proteome</keyword>
<protein>
    <submittedName>
        <fullName evidence="3">Transmembrane protein</fullName>
    </submittedName>
</protein>
<evidence type="ECO:0000313" key="1">
    <source>
        <dbReference type="EMBL" id="VDL81662.1"/>
    </source>
</evidence>
<gene>
    <name evidence="1" type="ORF">NBR_LOCUS17942</name>
</gene>
<dbReference type="Proteomes" id="UP000271162">
    <property type="component" value="Unassembled WGS sequence"/>
</dbReference>
<sequence length="83" mass="8731">MTALAVVLIAAIVGAILYLFVCKDEKGTKWTSVTFPAVNTPTVVLAAMVPVAPLNTTVSIPKKFTTMISIRADPVFMIGAVHG</sequence>
<dbReference type="EMBL" id="UYSL01023073">
    <property type="protein sequence ID" value="VDL81662.1"/>
    <property type="molecule type" value="Genomic_DNA"/>
</dbReference>
<evidence type="ECO:0000313" key="3">
    <source>
        <dbReference type="WBParaSite" id="NBR_0001794101-mRNA-1"/>
    </source>
</evidence>
<name>A0A0N4YLF5_NIPBR</name>
<dbReference type="AlphaFoldDB" id="A0A0N4YLF5"/>
<accession>A0A0N4YLF5</accession>